<dbReference type="PIRSF" id="PIRSF000089">
    <property type="entry name" value="Electra_flavoP_a"/>
    <property type="match status" value="1"/>
</dbReference>
<evidence type="ECO:0000256" key="3">
    <source>
        <dbReference type="PIRSR" id="PIRSR000089-1"/>
    </source>
</evidence>
<feature type="domain" description="Electron transfer flavoprotein alpha/beta-subunit N-terminal" evidence="4">
    <location>
        <begin position="73"/>
        <end position="262"/>
    </location>
</feature>
<evidence type="ECO:0000313" key="5">
    <source>
        <dbReference type="EMBL" id="NBG87744.1"/>
    </source>
</evidence>
<sequence length="398" mass="43881">MAKIIVNQEKIKDIDEAIKLCPFDAIEWNEKEREVGITAACKVCMICVNKGPEGAFELEEDDIYIDKSQWKGVAVYVDHDEGQVHPVTHELIGKARELADKIGHPVYAVFIGSDIQKQAEDLRYYGVDEVFVYDNPAFQDFTIEPYTAAFSDFIDKVSPSTVLVGATPLGRSLAPRVAARFKTGLTADCTILDMKEDTDLVQIRPAFGGNIMAQICTPKHRPQFATVRYKIMDAAQRLDKAVGKVTNCEPPKNLASAIRVLDSKAKEIEEDIADAEVIVVAGRAIKKEEDLEMIHMLAKELGGKVAVTRPLIEAGWGDPKTQIGLSGRTVRPKLMITCGVSGSVQFKAGMTNSDYVFAINKDPNAEIFQVAHYGIIGDVYDVIPELLAKMKKSEEVMA</sequence>
<comment type="cofactor">
    <cofactor evidence="3">
        <name>FAD</name>
        <dbReference type="ChEBI" id="CHEBI:57692"/>
    </cofactor>
    <text evidence="3">Binds 1 FAD per dimer.</text>
</comment>
<dbReference type="GO" id="GO:0050660">
    <property type="term" value="F:flavin adenine dinucleotide binding"/>
    <property type="evidence" value="ECO:0007669"/>
    <property type="project" value="InterPro"/>
</dbReference>
<feature type="binding site" evidence="3">
    <location>
        <position position="283"/>
    </location>
    <ligand>
        <name>FAD</name>
        <dbReference type="ChEBI" id="CHEBI:57692"/>
    </ligand>
</feature>
<gene>
    <name evidence="5" type="ORF">ISALK_04450</name>
</gene>
<dbReference type="PANTHER" id="PTHR43153">
    <property type="entry name" value="ELECTRON TRANSFER FLAVOPROTEIN ALPHA"/>
    <property type="match status" value="1"/>
</dbReference>
<reference evidence="5 6" key="1">
    <citation type="submission" date="2019-04" db="EMBL/GenBank/DDBJ databases">
        <title>Isachenkonia alkalipeptolytica gen. nov. sp. nov. a new anaerobic, alkiliphilic organothrophic bacterium capable to reduce synthesized ferrihydrite isolated from a soda lake.</title>
        <authorList>
            <person name="Toshchakov S.V."/>
            <person name="Zavarzina D.G."/>
            <person name="Zhilina T.N."/>
            <person name="Kostrikina N.A."/>
            <person name="Kublanov I.V."/>
        </authorList>
    </citation>
    <scope>NUCLEOTIDE SEQUENCE [LARGE SCALE GENOMIC DNA]</scope>
    <source>
        <strain evidence="5 6">Z-1701</strain>
    </source>
</reference>
<keyword evidence="2" id="KW-0285">Flavoprotein</keyword>
<dbReference type="SUPFAM" id="SSF54862">
    <property type="entry name" value="4Fe-4S ferredoxins"/>
    <property type="match status" value="1"/>
</dbReference>
<dbReference type="EMBL" id="SUMG01000004">
    <property type="protein sequence ID" value="NBG87744.1"/>
    <property type="molecule type" value="Genomic_DNA"/>
</dbReference>
<dbReference type="Pfam" id="PF00766">
    <property type="entry name" value="ETF_alpha"/>
    <property type="match status" value="1"/>
</dbReference>
<dbReference type="InterPro" id="IPR001308">
    <property type="entry name" value="ETF_a/FixB"/>
</dbReference>
<evidence type="ECO:0000259" key="4">
    <source>
        <dbReference type="SMART" id="SM00893"/>
    </source>
</evidence>
<dbReference type="PANTHER" id="PTHR43153:SF1">
    <property type="entry name" value="ELECTRON TRANSFER FLAVOPROTEIN SUBUNIT ALPHA, MITOCHONDRIAL"/>
    <property type="match status" value="1"/>
</dbReference>
<dbReference type="SUPFAM" id="SSF52467">
    <property type="entry name" value="DHS-like NAD/FAD-binding domain"/>
    <property type="match status" value="1"/>
</dbReference>
<dbReference type="SMART" id="SM00893">
    <property type="entry name" value="ETF"/>
    <property type="match status" value="1"/>
</dbReference>
<name>A0AA43XK91_9CLOT</name>
<organism evidence="5 6">
    <name type="scientific">Isachenkonia alkalipeptolytica</name>
    <dbReference type="NCBI Taxonomy" id="2565777"/>
    <lineage>
        <taxon>Bacteria</taxon>
        <taxon>Bacillati</taxon>
        <taxon>Bacillota</taxon>
        <taxon>Clostridia</taxon>
        <taxon>Eubacteriales</taxon>
        <taxon>Clostridiaceae</taxon>
        <taxon>Isachenkonia</taxon>
    </lineage>
</organism>
<dbReference type="InterPro" id="IPR033947">
    <property type="entry name" value="ETF_alpha_N"/>
</dbReference>
<dbReference type="CDD" id="cd01715">
    <property type="entry name" value="ETF_alpha"/>
    <property type="match status" value="1"/>
</dbReference>
<dbReference type="GO" id="GO:0033539">
    <property type="term" value="P:fatty acid beta-oxidation using acyl-CoA dehydrogenase"/>
    <property type="evidence" value="ECO:0007669"/>
    <property type="project" value="TreeGrafter"/>
</dbReference>
<feature type="binding site" evidence="3">
    <location>
        <begin position="308"/>
        <end position="309"/>
    </location>
    <ligand>
        <name>FAD</name>
        <dbReference type="ChEBI" id="CHEBI:57692"/>
    </ligand>
</feature>
<dbReference type="InterPro" id="IPR014730">
    <property type="entry name" value="ETF_a/b_N"/>
</dbReference>
<dbReference type="InterPro" id="IPR029035">
    <property type="entry name" value="DHS-like_NAD/FAD-binding_dom"/>
</dbReference>
<dbReference type="InterPro" id="IPR014729">
    <property type="entry name" value="Rossmann-like_a/b/a_fold"/>
</dbReference>
<comment type="similarity">
    <text evidence="1">Belongs to the ETF alpha-subunit/FixB family.</text>
</comment>
<dbReference type="Proteomes" id="UP000449710">
    <property type="component" value="Unassembled WGS sequence"/>
</dbReference>
<dbReference type="Pfam" id="PF01012">
    <property type="entry name" value="ETF"/>
    <property type="match status" value="1"/>
</dbReference>
<evidence type="ECO:0000256" key="1">
    <source>
        <dbReference type="ARBA" id="ARBA00005817"/>
    </source>
</evidence>
<comment type="caution">
    <text evidence="5">The sequence shown here is derived from an EMBL/GenBank/DDBJ whole genome shotgun (WGS) entry which is preliminary data.</text>
</comment>
<dbReference type="RefSeq" id="WP_160719520.1">
    <property type="nucleotide sequence ID" value="NZ_SUMG01000004.1"/>
</dbReference>
<dbReference type="SUPFAM" id="SSF52402">
    <property type="entry name" value="Adenine nucleotide alpha hydrolases-like"/>
    <property type="match status" value="1"/>
</dbReference>
<dbReference type="Gene3D" id="3.40.50.620">
    <property type="entry name" value="HUPs"/>
    <property type="match status" value="1"/>
</dbReference>
<dbReference type="Gene3D" id="3.30.70.20">
    <property type="match status" value="1"/>
</dbReference>
<feature type="binding site" evidence="3">
    <location>
        <position position="360"/>
    </location>
    <ligand>
        <name>FAD</name>
        <dbReference type="ChEBI" id="CHEBI:57692"/>
    </ligand>
</feature>
<evidence type="ECO:0000313" key="6">
    <source>
        <dbReference type="Proteomes" id="UP000449710"/>
    </source>
</evidence>
<keyword evidence="3" id="KW-0274">FAD</keyword>
<dbReference type="GO" id="GO:0009055">
    <property type="term" value="F:electron transfer activity"/>
    <property type="evidence" value="ECO:0007669"/>
    <property type="project" value="InterPro"/>
</dbReference>
<proteinExistence type="inferred from homology"/>
<dbReference type="AlphaFoldDB" id="A0AA43XK91"/>
<dbReference type="InterPro" id="IPR014731">
    <property type="entry name" value="ETF_asu_C"/>
</dbReference>
<protein>
    <submittedName>
        <fullName evidence="5">Electron transfer flavoprotein subunit alpha</fullName>
    </submittedName>
</protein>
<evidence type="ECO:0000256" key="2">
    <source>
        <dbReference type="ARBA" id="ARBA00022630"/>
    </source>
</evidence>
<dbReference type="Gene3D" id="3.40.50.1220">
    <property type="entry name" value="TPP-binding domain"/>
    <property type="match status" value="1"/>
</dbReference>
<accession>A0AA43XK91</accession>
<keyword evidence="6" id="KW-1185">Reference proteome</keyword>
<feature type="binding site" evidence="3">
    <location>
        <begin position="322"/>
        <end position="326"/>
    </location>
    <ligand>
        <name>FAD</name>
        <dbReference type="ChEBI" id="CHEBI:57692"/>
    </ligand>
</feature>